<comment type="caution">
    <text evidence="2">The sequence shown here is derived from an EMBL/GenBank/DDBJ whole genome shotgun (WGS) entry which is preliminary data.</text>
</comment>
<protein>
    <submittedName>
        <fullName evidence="2">Glycerophosphodiester phosphodiesterase family protein</fullName>
    </submittedName>
</protein>
<feature type="domain" description="GP-PDE" evidence="1">
    <location>
        <begin position="3"/>
        <end position="233"/>
    </location>
</feature>
<dbReference type="RefSeq" id="WP_125601455.1">
    <property type="nucleotide sequence ID" value="NZ_JBHSSM010000007.1"/>
</dbReference>
<dbReference type="PANTHER" id="PTHR46211">
    <property type="entry name" value="GLYCEROPHOSPHORYL DIESTER PHOSPHODIESTERASE"/>
    <property type="match status" value="1"/>
</dbReference>
<reference evidence="3" key="1">
    <citation type="journal article" date="2019" name="Int. J. Syst. Evol. Microbiol.">
        <title>The Global Catalogue of Microorganisms (GCM) 10K type strain sequencing project: providing services to taxonomists for standard genome sequencing and annotation.</title>
        <authorList>
            <consortium name="The Broad Institute Genomics Platform"/>
            <consortium name="The Broad Institute Genome Sequencing Center for Infectious Disease"/>
            <person name="Wu L."/>
            <person name="Ma J."/>
        </authorList>
    </citation>
    <scope>NUCLEOTIDE SEQUENCE [LARGE SCALE GENOMIC DNA]</scope>
    <source>
        <strain evidence="3">CCM 8897</strain>
    </source>
</reference>
<dbReference type="InterPro" id="IPR030395">
    <property type="entry name" value="GP_PDE_dom"/>
</dbReference>
<name>A0ABW1ULC0_9LACO</name>
<dbReference type="PANTHER" id="PTHR46211:SF1">
    <property type="entry name" value="GLYCEROPHOSPHODIESTER PHOSPHODIESTERASE, CYTOPLASMIC"/>
    <property type="match status" value="1"/>
</dbReference>
<dbReference type="SUPFAM" id="SSF51695">
    <property type="entry name" value="PLC-like phosphodiesterases"/>
    <property type="match status" value="1"/>
</dbReference>
<evidence type="ECO:0000259" key="1">
    <source>
        <dbReference type="PROSITE" id="PS51704"/>
    </source>
</evidence>
<gene>
    <name evidence="2" type="ORF">ACFQHW_02635</name>
</gene>
<dbReference type="Proteomes" id="UP001596310">
    <property type="component" value="Unassembled WGS sequence"/>
</dbReference>
<keyword evidence="3" id="KW-1185">Reference proteome</keyword>
<dbReference type="InterPro" id="IPR017946">
    <property type="entry name" value="PLC-like_Pdiesterase_TIM-brl"/>
</dbReference>
<dbReference type="Pfam" id="PF03009">
    <property type="entry name" value="GDPD"/>
    <property type="match status" value="1"/>
</dbReference>
<evidence type="ECO:0000313" key="2">
    <source>
        <dbReference type="EMBL" id="MFC6314463.1"/>
    </source>
</evidence>
<organism evidence="2 3">
    <name type="scientific">Lapidilactobacillus achengensis</name>
    <dbReference type="NCBI Taxonomy" id="2486000"/>
    <lineage>
        <taxon>Bacteria</taxon>
        <taxon>Bacillati</taxon>
        <taxon>Bacillota</taxon>
        <taxon>Bacilli</taxon>
        <taxon>Lactobacillales</taxon>
        <taxon>Lactobacillaceae</taxon>
        <taxon>Lapidilactobacillus</taxon>
    </lineage>
</organism>
<dbReference type="PROSITE" id="PS51704">
    <property type="entry name" value="GP_PDE"/>
    <property type="match status" value="1"/>
</dbReference>
<accession>A0ABW1ULC0</accession>
<dbReference type="Gene3D" id="3.20.20.190">
    <property type="entry name" value="Phosphatidylinositol (PI) phosphodiesterase"/>
    <property type="match status" value="1"/>
</dbReference>
<sequence length="233" mass="25375">MTFKLFGHRGYPARFPENSLAGFRYAAAHHFAGVETDVQFSRDGALIVMHDECLDRTTNGHGQLHDYTLAQLRQFHLANGEPVPTLAEVLTIFAGSQVALNIEFKTGNLRYPGIEAATQAAVVAHDCAAQTLYSSFNPDSLVTIAKIAPQQERALLVEGNAIPAWGQVGQLVTALHSDTYFPDLAVPQRLWTINDPIQMQHLASQPGVIGLITDRYEQASELVPQARTAVAAS</sequence>
<proteinExistence type="predicted"/>
<evidence type="ECO:0000313" key="3">
    <source>
        <dbReference type="Proteomes" id="UP001596310"/>
    </source>
</evidence>
<dbReference type="EMBL" id="JBHSSM010000007">
    <property type="protein sequence ID" value="MFC6314463.1"/>
    <property type="molecule type" value="Genomic_DNA"/>
</dbReference>